<evidence type="ECO:0000256" key="1">
    <source>
        <dbReference type="SAM" id="MobiDB-lite"/>
    </source>
</evidence>
<sequence>MTTDADVAYETKTVRAVRGMESRTIKKWEADGWKLVAQTHGKVQTELTFRRPKPKSRQLLWIIGGGAFALILATIIAFGVLSERNAETAVSAAPVSSESTSEPSAEPSPEPDEVTPSAEPQPEPLVLTPANSPELAALLVLTDYCAPEVAAFAAAHSGQTISFPGYIGAMAPHDGATTRYDFLIGAGDFSESSAPGPAFQFRDVNATNDLQWVGAVPDSIGVGTNLSVTAQVDRYEQSSCLFLLEPVGTAVR</sequence>
<reference evidence="3 4" key="1">
    <citation type="submission" date="2020-08" db="EMBL/GenBank/DDBJ databases">
        <title>Genomic Encyclopedia of Type Strains, Phase III (KMG-III): the genomes of soil and plant-associated and newly described type strains.</title>
        <authorList>
            <person name="Whitman W."/>
        </authorList>
    </citation>
    <scope>NUCLEOTIDE SEQUENCE [LARGE SCALE GENOMIC DNA]</scope>
    <source>
        <strain evidence="3 4">CECT 8356</strain>
    </source>
</reference>
<dbReference type="EMBL" id="JACHXY010000002">
    <property type="protein sequence ID" value="MBB3158094.1"/>
    <property type="molecule type" value="Genomic_DNA"/>
</dbReference>
<proteinExistence type="predicted"/>
<evidence type="ECO:0000313" key="4">
    <source>
        <dbReference type="Proteomes" id="UP000543579"/>
    </source>
</evidence>
<dbReference type="RefSeq" id="WP_183419558.1">
    <property type="nucleotide sequence ID" value="NZ_JACHXY010000002.1"/>
</dbReference>
<evidence type="ECO:0000256" key="2">
    <source>
        <dbReference type="SAM" id="Phobius"/>
    </source>
</evidence>
<name>A0A7W5GF13_9MICO</name>
<protein>
    <recommendedName>
        <fullName evidence="5">DUF4839 domain-containing protein</fullName>
    </recommendedName>
</protein>
<feature type="region of interest" description="Disordered" evidence="1">
    <location>
        <begin position="91"/>
        <end position="128"/>
    </location>
</feature>
<feature type="compositionally biased region" description="Low complexity" evidence="1">
    <location>
        <begin position="91"/>
        <end position="107"/>
    </location>
</feature>
<feature type="transmembrane region" description="Helical" evidence="2">
    <location>
        <begin position="59"/>
        <end position="81"/>
    </location>
</feature>
<evidence type="ECO:0008006" key="5">
    <source>
        <dbReference type="Google" id="ProtNLM"/>
    </source>
</evidence>
<keyword evidence="2" id="KW-0812">Transmembrane</keyword>
<comment type="caution">
    <text evidence="3">The sequence shown here is derived from an EMBL/GenBank/DDBJ whole genome shotgun (WGS) entry which is preliminary data.</text>
</comment>
<dbReference type="InterPro" id="IPR032290">
    <property type="entry name" value="DUF4839"/>
</dbReference>
<gene>
    <name evidence="3" type="ORF">FHS07_001790</name>
</gene>
<dbReference type="Pfam" id="PF16127">
    <property type="entry name" value="DUF4839"/>
    <property type="match status" value="1"/>
</dbReference>
<organism evidence="3 4">
    <name type="scientific">Microbacterium proteolyticum</name>
    <dbReference type="NCBI Taxonomy" id="1572644"/>
    <lineage>
        <taxon>Bacteria</taxon>
        <taxon>Bacillati</taxon>
        <taxon>Actinomycetota</taxon>
        <taxon>Actinomycetes</taxon>
        <taxon>Micrococcales</taxon>
        <taxon>Microbacteriaceae</taxon>
        <taxon>Microbacterium</taxon>
    </lineage>
</organism>
<keyword evidence="2" id="KW-0472">Membrane</keyword>
<accession>A0A7W5GF13</accession>
<dbReference type="AlphaFoldDB" id="A0A7W5GF13"/>
<dbReference type="Proteomes" id="UP000543579">
    <property type="component" value="Unassembled WGS sequence"/>
</dbReference>
<evidence type="ECO:0000313" key="3">
    <source>
        <dbReference type="EMBL" id="MBB3158094.1"/>
    </source>
</evidence>
<keyword evidence="2" id="KW-1133">Transmembrane helix</keyword>